<evidence type="ECO:0000256" key="6">
    <source>
        <dbReference type="ARBA" id="ARBA00022824"/>
    </source>
</evidence>
<evidence type="ECO:0000256" key="11">
    <source>
        <dbReference type="ARBA" id="ARBA00024615"/>
    </source>
</evidence>
<evidence type="ECO:0000256" key="8">
    <source>
        <dbReference type="ARBA" id="ARBA00023055"/>
    </source>
</evidence>
<evidence type="ECO:0000256" key="1">
    <source>
        <dbReference type="ARBA" id="ARBA00004406"/>
    </source>
</evidence>
<keyword evidence="9" id="KW-0472">Membrane</keyword>
<comment type="subcellular location">
    <subcellularLocation>
        <location evidence="1">Endoplasmic reticulum membrane</location>
        <topology evidence="1">Peripheral membrane protein</topology>
    </subcellularLocation>
    <subcellularLocation>
        <location evidence="2">Preautophagosomal structure membrane</location>
        <topology evidence="2">Peripheral membrane protein</topology>
    </subcellularLocation>
</comment>
<evidence type="ECO:0000256" key="10">
    <source>
        <dbReference type="ARBA" id="ARBA00024479"/>
    </source>
</evidence>
<reference evidence="12" key="1">
    <citation type="submission" date="2020-11" db="EMBL/GenBank/DDBJ databases">
        <authorList>
            <person name="Tran Van P."/>
        </authorList>
    </citation>
    <scope>NUCLEOTIDE SEQUENCE</scope>
</reference>
<comment type="catalytic activity">
    <reaction evidence="10">
        <text>a 1,2-diacyl-sn-glycero-3-phospho-L-serine(in) = a 1,2-diacyl-sn-glycero-3-phospho-L-serine(out)</text>
        <dbReference type="Rhea" id="RHEA:38663"/>
        <dbReference type="ChEBI" id="CHEBI:57262"/>
    </reaction>
</comment>
<dbReference type="GO" id="GO:0000045">
    <property type="term" value="P:autophagosome assembly"/>
    <property type="evidence" value="ECO:0007669"/>
    <property type="project" value="TreeGrafter"/>
</dbReference>
<sequence>MGGCRPLYLSSALAQAAPTTLPTAWPAPQSMFSEPSMTSSPLYAILSYTPTAIHIAGILSHLPPRLTLPGFFPTFHSDSHCRHSFPPPTVTHIAVILSHLPLQLRLPRFFPTSHCDSHCRDSFPPPTATQVARTISLTFFLPLHTRVGTQRRHRRDINQFPLKPQEGLLLLGIDKLLNFVVSEWLQDIKKNQLPSLLGGVGPMHAVVQLC</sequence>
<dbReference type="GO" id="GO:0034727">
    <property type="term" value="P:piecemeal microautophagy of the nucleus"/>
    <property type="evidence" value="ECO:0007669"/>
    <property type="project" value="TreeGrafter"/>
</dbReference>
<evidence type="ECO:0000256" key="7">
    <source>
        <dbReference type="ARBA" id="ARBA00023006"/>
    </source>
</evidence>
<evidence type="ECO:0000256" key="4">
    <source>
        <dbReference type="ARBA" id="ARBA00018070"/>
    </source>
</evidence>
<dbReference type="GO" id="GO:0061709">
    <property type="term" value="P:reticulophagy"/>
    <property type="evidence" value="ECO:0007669"/>
    <property type="project" value="TreeGrafter"/>
</dbReference>
<evidence type="ECO:0000313" key="12">
    <source>
        <dbReference type="EMBL" id="CAD7409149.1"/>
    </source>
</evidence>
<accession>A0A7R9D708</accession>
<evidence type="ECO:0000256" key="2">
    <source>
        <dbReference type="ARBA" id="ARBA00004623"/>
    </source>
</evidence>
<organism evidence="12">
    <name type="scientific">Timema cristinae</name>
    <name type="common">Walking stick</name>
    <dbReference type="NCBI Taxonomy" id="61476"/>
    <lineage>
        <taxon>Eukaryota</taxon>
        <taxon>Metazoa</taxon>
        <taxon>Ecdysozoa</taxon>
        <taxon>Arthropoda</taxon>
        <taxon>Hexapoda</taxon>
        <taxon>Insecta</taxon>
        <taxon>Pterygota</taxon>
        <taxon>Neoptera</taxon>
        <taxon>Polyneoptera</taxon>
        <taxon>Phasmatodea</taxon>
        <taxon>Timematodea</taxon>
        <taxon>Timematoidea</taxon>
        <taxon>Timematidae</taxon>
        <taxon>Timema</taxon>
    </lineage>
</organism>
<dbReference type="GO" id="GO:0032266">
    <property type="term" value="F:phosphatidylinositol-3-phosphate binding"/>
    <property type="evidence" value="ECO:0007669"/>
    <property type="project" value="TreeGrafter"/>
</dbReference>
<comment type="similarity">
    <text evidence="3">Belongs to the ATG2 family.</text>
</comment>
<gene>
    <name evidence="12" type="ORF">TCEB3V08_LOCUS9893</name>
</gene>
<dbReference type="GO" id="GO:0005789">
    <property type="term" value="C:endoplasmic reticulum membrane"/>
    <property type="evidence" value="ECO:0007669"/>
    <property type="project" value="UniProtKB-SubCell"/>
</dbReference>
<dbReference type="InterPro" id="IPR026849">
    <property type="entry name" value="ATG2"/>
</dbReference>
<dbReference type="EMBL" id="OC320956">
    <property type="protein sequence ID" value="CAD7409149.1"/>
    <property type="molecule type" value="Genomic_DNA"/>
</dbReference>
<keyword evidence="7" id="KW-0072">Autophagy</keyword>
<dbReference type="GO" id="GO:0061908">
    <property type="term" value="C:phagophore"/>
    <property type="evidence" value="ECO:0007669"/>
    <property type="project" value="TreeGrafter"/>
</dbReference>
<keyword evidence="6" id="KW-0256">Endoplasmic reticulum</keyword>
<keyword evidence="5" id="KW-0813">Transport</keyword>
<dbReference type="GO" id="GO:0006869">
    <property type="term" value="P:lipid transport"/>
    <property type="evidence" value="ECO:0007669"/>
    <property type="project" value="UniProtKB-KW"/>
</dbReference>
<dbReference type="PANTHER" id="PTHR13190:SF1">
    <property type="entry name" value="AUTOPHAGY-RELATED 2, ISOFORM A"/>
    <property type="match status" value="1"/>
</dbReference>
<evidence type="ECO:0000256" key="9">
    <source>
        <dbReference type="ARBA" id="ARBA00023136"/>
    </source>
</evidence>
<dbReference type="GO" id="GO:0034045">
    <property type="term" value="C:phagophore assembly site membrane"/>
    <property type="evidence" value="ECO:0007669"/>
    <property type="project" value="UniProtKB-SubCell"/>
</dbReference>
<evidence type="ECO:0000256" key="5">
    <source>
        <dbReference type="ARBA" id="ARBA00022448"/>
    </source>
</evidence>
<dbReference type="PANTHER" id="PTHR13190">
    <property type="entry name" value="AUTOPHAGY-RELATED 2, ISOFORM A"/>
    <property type="match status" value="1"/>
</dbReference>
<name>A0A7R9D708_TIMCR</name>
<dbReference type="AlphaFoldDB" id="A0A7R9D708"/>
<proteinExistence type="inferred from homology"/>
<dbReference type="GO" id="GO:0000422">
    <property type="term" value="P:autophagy of mitochondrion"/>
    <property type="evidence" value="ECO:0007669"/>
    <property type="project" value="TreeGrafter"/>
</dbReference>
<dbReference type="GO" id="GO:0061723">
    <property type="term" value="P:glycophagy"/>
    <property type="evidence" value="ECO:0007669"/>
    <property type="project" value="TreeGrafter"/>
</dbReference>
<dbReference type="GO" id="GO:0043495">
    <property type="term" value="F:protein-membrane adaptor activity"/>
    <property type="evidence" value="ECO:0007669"/>
    <property type="project" value="TreeGrafter"/>
</dbReference>
<comment type="catalytic activity">
    <reaction evidence="11">
        <text>a 1,2-diacyl-sn-glycero-3-phosphoethanolamine(in) = a 1,2-diacyl-sn-glycero-3-phosphoethanolamine(out)</text>
        <dbReference type="Rhea" id="RHEA:38895"/>
        <dbReference type="ChEBI" id="CHEBI:64612"/>
    </reaction>
</comment>
<evidence type="ECO:0000256" key="3">
    <source>
        <dbReference type="ARBA" id="ARBA00009714"/>
    </source>
</evidence>
<keyword evidence="8" id="KW-0445">Lipid transport</keyword>
<protein>
    <recommendedName>
        <fullName evidence="4">Autophagy-related protein 2</fullName>
    </recommendedName>
</protein>